<dbReference type="Pfam" id="PF07859">
    <property type="entry name" value="Abhydrolase_3"/>
    <property type="match status" value="1"/>
</dbReference>
<dbReference type="InterPro" id="IPR050300">
    <property type="entry name" value="GDXG_lipolytic_enzyme"/>
</dbReference>
<comment type="similarity">
    <text evidence="1">Belongs to the 'GDXG' lipolytic enzyme family.</text>
</comment>
<protein>
    <submittedName>
        <fullName evidence="5">Alpha/beta hydrolase</fullName>
    </submittedName>
</protein>
<evidence type="ECO:0000313" key="6">
    <source>
        <dbReference type="Proteomes" id="UP000460272"/>
    </source>
</evidence>
<dbReference type="RefSeq" id="WP_145860706.1">
    <property type="nucleotide sequence ID" value="NZ_RPFW01000008.1"/>
</dbReference>
<keyword evidence="6" id="KW-1185">Reference proteome</keyword>
<dbReference type="Proteomes" id="UP000460272">
    <property type="component" value="Unassembled WGS sequence"/>
</dbReference>
<dbReference type="PANTHER" id="PTHR48081:SF8">
    <property type="entry name" value="ALPHA_BETA HYDROLASE FOLD-3 DOMAIN-CONTAINING PROTEIN-RELATED"/>
    <property type="match status" value="1"/>
</dbReference>
<gene>
    <name evidence="5" type="ORF">EAS64_36675</name>
</gene>
<evidence type="ECO:0000256" key="2">
    <source>
        <dbReference type="ARBA" id="ARBA00022801"/>
    </source>
</evidence>
<dbReference type="Gene3D" id="3.40.50.1820">
    <property type="entry name" value="alpha/beta hydrolase"/>
    <property type="match status" value="1"/>
</dbReference>
<evidence type="ECO:0000259" key="4">
    <source>
        <dbReference type="Pfam" id="PF07859"/>
    </source>
</evidence>
<keyword evidence="2 5" id="KW-0378">Hydrolase</keyword>
<sequence length="314" mass="33849">MAIDQATAGLLEQLIASGAPPLHEMNAKDARGVMALLRGDAPPGPDMAEIREQRVKASGGSVPVRVFVPDSQPRSVIVYYHGGGWVIGSVEDYDATTRLLAQRTGSVVVSVDYRLAPEYRFPVAVDDSWAALLWANERIEELAGARVPLIVAGDSAGGNLAAIMAQRAKAAGGPAIALQVLVYPVTDCDLDTTSYLDPANQLLLSRESMVWFWDHYAPEPEARVHPDASPLRQVDLKDLPPAVVLTAEHDPLRDEGELYATRLVQAGVPVRHQRFDGQMHGFFTMNHVLPGADAAMDYVTAAIDDQLAGDRAKA</sequence>
<evidence type="ECO:0000313" key="5">
    <source>
        <dbReference type="EMBL" id="TVZ00877.1"/>
    </source>
</evidence>
<dbReference type="AlphaFoldDB" id="A0A6P2BQD6"/>
<dbReference type="EMBL" id="RPFW01000008">
    <property type="protein sequence ID" value="TVZ00877.1"/>
    <property type="molecule type" value="Genomic_DNA"/>
</dbReference>
<accession>A0A6P2BQD6</accession>
<dbReference type="PANTHER" id="PTHR48081">
    <property type="entry name" value="AB HYDROLASE SUPERFAMILY PROTEIN C4A8.06C"/>
    <property type="match status" value="1"/>
</dbReference>
<proteinExistence type="inferred from homology"/>
<dbReference type="GO" id="GO:0016787">
    <property type="term" value="F:hydrolase activity"/>
    <property type="evidence" value="ECO:0007669"/>
    <property type="project" value="UniProtKB-KW"/>
</dbReference>
<dbReference type="FunFam" id="3.40.50.1820:FF:000089">
    <property type="entry name" value="Alpha/beta hydrolase"/>
    <property type="match status" value="1"/>
</dbReference>
<dbReference type="InterPro" id="IPR029058">
    <property type="entry name" value="AB_hydrolase_fold"/>
</dbReference>
<dbReference type="InterPro" id="IPR013094">
    <property type="entry name" value="AB_hydrolase_3"/>
</dbReference>
<reference evidence="5 6" key="1">
    <citation type="submission" date="2018-11" db="EMBL/GenBank/DDBJ databases">
        <title>Trebonia kvetii gen.nov., sp.nov., a novel acidophilic actinobacterium, and proposal of the new actinobacterial family Treboniaceae fam. nov.</title>
        <authorList>
            <person name="Rapoport D."/>
            <person name="Sagova-Mareckova M."/>
            <person name="Sedlacek I."/>
            <person name="Provaznik J."/>
            <person name="Kralova S."/>
            <person name="Pavlinic D."/>
            <person name="Benes V."/>
            <person name="Kopecky J."/>
        </authorList>
    </citation>
    <scope>NUCLEOTIDE SEQUENCE [LARGE SCALE GENOMIC DNA]</scope>
    <source>
        <strain evidence="5 6">15Tr583</strain>
    </source>
</reference>
<feature type="domain" description="Alpha/beta hydrolase fold-3" evidence="4">
    <location>
        <begin position="77"/>
        <end position="283"/>
    </location>
</feature>
<evidence type="ECO:0000256" key="1">
    <source>
        <dbReference type="ARBA" id="ARBA00010515"/>
    </source>
</evidence>
<evidence type="ECO:0000256" key="3">
    <source>
        <dbReference type="PROSITE-ProRule" id="PRU10038"/>
    </source>
</evidence>
<comment type="caution">
    <text evidence="5">The sequence shown here is derived from an EMBL/GenBank/DDBJ whole genome shotgun (WGS) entry which is preliminary data.</text>
</comment>
<organism evidence="5 6">
    <name type="scientific">Trebonia kvetii</name>
    <dbReference type="NCBI Taxonomy" id="2480626"/>
    <lineage>
        <taxon>Bacteria</taxon>
        <taxon>Bacillati</taxon>
        <taxon>Actinomycetota</taxon>
        <taxon>Actinomycetes</taxon>
        <taxon>Streptosporangiales</taxon>
        <taxon>Treboniaceae</taxon>
        <taxon>Trebonia</taxon>
    </lineage>
</organism>
<dbReference type="PROSITE" id="PS01174">
    <property type="entry name" value="LIPASE_GDXG_SER"/>
    <property type="match status" value="1"/>
</dbReference>
<dbReference type="SUPFAM" id="SSF53474">
    <property type="entry name" value="alpha/beta-Hydrolases"/>
    <property type="match status" value="1"/>
</dbReference>
<feature type="active site" evidence="3">
    <location>
        <position position="155"/>
    </location>
</feature>
<dbReference type="OrthoDB" id="3206739at2"/>
<dbReference type="InterPro" id="IPR033140">
    <property type="entry name" value="Lipase_GDXG_put_SER_AS"/>
</dbReference>
<name>A0A6P2BQD6_9ACTN</name>